<dbReference type="OrthoDB" id="432412at2759"/>
<organism evidence="1 2">
    <name type="scientific">Hortaea werneckii</name>
    <name type="common">Black yeast</name>
    <name type="synonym">Cladosporium werneckii</name>
    <dbReference type="NCBI Taxonomy" id="91943"/>
    <lineage>
        <taxon>Eukaryota</taxon>
        <taxon>Fungi</taxon>
        <taxon>Dikarya</taxon>
        <taxon>Ascomycota</taxon>
        <taxon>Pezizomycotina</taxon>
        <taxon>Dothideomycetes</taxon>
        <taxon>Dothideomycetidae</taxon>
        <taxon>Mycosphaerellales</taxon>
        <taxon>Teratosphaeriaceae</taxon>
        <taxon>Hortaea</taxon>
    </lineage>
</organism>
<evidence type="ECO:0000313" key="2">
    <source>
        <dbReference type="Proteomes" id="UP000281677"/>
    </source>
</evidence>
<comment type="caution">
    <text evidence="1">The sequence shown here is derived from an EMBL/GenBank/DDBJ whole genome shotgun (WGS) entry which is preliminary data.</text>
</comment>
<dbReference type="AlphaFoldDB" id="A0A3M7J8B6"/>
<sequence length="158" mass="18299">MPPTARAWNALIRTHHITSRKKVAKLKQAASAQDVFVLLRSGSPPGIMYVEGERRGTEEWVSTVQTEPGLWGRSVWRWLMCCRSRNVQKLRYKDYQLAARPAEVEREGDRAKIQEEGLNGEGLHETESVKDFAQQMHDRGVFEWWRKAMGYTGQQDRL</sequence>
<gene>
    <name evidence="1" type="ORF">D0859_01884</name>
</gene>
<reference evidence="1 2" key="1">
    <citation type="journal article" date="2018" name="BMC Genomics">
        <title>Genomic evidence for intraspecific hybridization in a clonal and extremely halotolerant yeast.</title>
        <authorList>
            <person name="Gostincar C."/>
            <person name="Stajich J.E."/>
            <person name="Zupancic J."/>
            <person name="Zalar P."/>
            <person name="Gunde-Cimerman N."/>
        </authorList>
    </citation>
    <scope>NUCLEOTIDE SEQUENCE [LARGE SCALE GENOMIC DNA]</scope>
    <source>
        <strain evidence="1 2">EXF-120</strain>
    </source>
</reference>
<evidence type="ECO:0000313" key="1">
    <source>
        <dbReference type="EMBL" id="RMZ34004.1"/>
    </source>
</evidence>
<dbReference type="EMBL" id="QWIT01000032">
    <property type="protein sequence ID" value="RMZ34004.1"/>
    <property type="molecule type" value="Genomic_DNA"/>
</dbReference>
<dbReference type="VEuPathDB" id="FungiDB:BTJ68_14461"/>
<accession>A0A3M7J8B6</accession>
<protein>
    <submittedName>
        <fullName evidence="1">Uncharacterized protein</fullName>
    </submittedName>
</protein>
<dbReference type="Proteomes" id="UP000281677">
    <property type="component" value="Unassembled WGS sequence"/>
</dbReference>
<proteinExistence type="predicted"/>
<name>A0A3M7J8B6_HORWE</name>